<evidence type="ECO:0000313" key="2">
    <source>
        <dbReference type="WBParaSite" id="jg368"/>
    </source>
</evidence>
<organism evidence="1 2">
    <name type="scientific">Ditylenchus dipsaci</name>
    <dbReference type="NCBI Taxonomy" id="166011"/>
    <lineage>
        <taxon>Eukaryota</taxon>
        <taxon>Metazoa</taxon>
        <taxon>Ecdysozoa</taxon>
        <taxon>Nematoda</taxon>
        <taxon>Chromadorea</taxon>
        <taxon>Rhabditida</taxon>
        <taxon>Tylenchina</taxon>
        <taxon>Tylenchomorpha</taxon>
        <taxon>Sphaerularioidea</taxon>
        <taxon>Anguinidae</taxon>
        <taxon>Anguininae</taxon>
        <taxon>Ditylenchus</taxon>
    </lineage>
</organism>
<name>A0A915E959_9BILA</name>
<dbReference type="Proteomes" id="UP000887574">
    <property type="component" value="Unplaced"/>
</dbReference>
<evidence type="ECO:0000313" key="1">
    <source>
        <dbReference type="Proteomes" id="UP000887574"/>
    </source>
</evidence>
<reference evidence="2" key="1">
    <citation type="submission" date="2022-11" db="UniProtKB">
        <authorList>
            <consortium name="WormBaseParasite"/>
        </authorList>
    </citation>
    <scope>IDENTIFICATION</scope>
</reference>
<proteinExistence type="predicted"/>
<protein>
    <submittedName>
        <fullName evidence="2">Uncharacterized protein</fullName>
    </submittedName>
</protein>
<dbReference type="WBParaSite" id="jg368">
    <property type="protein sequence ID" value="jg368"/>
    <property type="gene ID" value="jg368"/>
</dbReference>
<accession>A0A915E959</accession>
<sequence>MLLNGDQSSSSNNIRDGWNTIYVNREKDLTRMEDGQTWAEEFVKKNVQEMIYSLNEVNAGDLSKDEFTRICDKIASLSST</sequence>
<dbReference type="AlphaFoldDB" id="A0A915E959"/>
<keyword evidence="1" id="KW-1185">Reference proteome</keyword>